<dbReference type="InterPro" id="IPR029703">
    <property type="entry name" value="POL2"/>
</dbReference>
<organism evidence="3 4">
    <name type="scientific">Hericium alpestre</name>
    <dbReference type="NCBI Taxonomy" id="135208"/>
    <lineage>
        <taxon>Eukaryota</taxon>
        <taxon>Fungi</taxon>
        <taxon>Dikarya</taxon>
        <taxon>Basidiomycota</taxon>
        <taxon>Agaricomycotina</taxon>
        <taxon>Agaricomycetes</taxon>
        <taxon>Russulales</taxon>
        <taxon>Hericiaceae</taxon>
        <taxon>Hericium</taxon>
    </lineage>
</organism>
<keyword evidence="1" id="KW-0408">Iron</keyword>
<dbReference type="STRING" id="135208.A0A4Z0A741"/>
<comment type="subcellular location">
    <subcellularLocation>
        <location evidence="1">Nucleus</location>
    </subcellularLocation>
</comment>
<proteinExistence type="inferred from homology"/>
<keyword evidence="1" id="KW-0548">Nucleotidyltransferase</keyword>
<keyword evidence="1" id="KW-0862">Zinc</keyword>
<feature type="region of interest" description="Disordered" evidence="2">
    <location>
        <begin position="1"/>
        <end position="52"/>
    </location>
</feature>
<dbReference type="OrthoDB" id="10060449at2759"/>
<comment type="catalytic activity">
    <reaction evidence="1">
        <text>DNA(n) + a 2'-deoxyribonucleoside 5'-triphosphate = DNA(n+1) + diphosphate</text>
        <dbReference type="Rhea" id="RHEA:22508"/>
        <dbReference type="Rhea" id="RHEA-COMP:17339"/>
        <dbReference type="Rhea" id="RHEA-COMP:17340"/>
        <dbReference type="ChEBI" id="CHEBI:33019"/>
        <dbReference type="ChEBI" id="CHEBI:61560"/>
        <dbReference type="ChEBI" id="CHEBI:173112"/>
        <dbReference type="EC" id="2.7.7.7"/>
    </reaction>
</comment>
<dbReference type="GO" id="GO:0003677">
    <property type="term" value="F:DNA binding"/>
    <property type="evidence" value="ECO:0007669"/>
    <property type="project" value="UniProtKB-KW"/>
</dbReference>
<dbReference type="GO" id="GO:0006287">
    <property type="term" value="P:base-excision repair, gap-filling"/>
    <property type="evidence" value="ECO:0007669"/>
    <property type="project" value="TreeGrafter"/>
</dbReference>
<sequence>MARGLNSRGRSGGSFRGFRGRGGSSFRGGRGRGRGGSNAPKGDAQLSRDDEGTQLAERFEQVKLNDEIDEKLGFARVQEGPRKEGWLVNMHPTLVKDADWPGGKAAVDYYFIQDDGGMFKCTFCYEPYFYIACVNGMENIIEEWLIKRYEGVICRIVRERKEDLKMPNHLLGHRKLHLQLCFRNVSDLLTVRRDIMPLALANSAKRSAVDAYAEVVNATVDADSEALIYVPARRSPRGTGSRGNGVRQRLSWWPGQSRFDSAKYTVNGVP</sequence>
<comment type="cofactor">
    <cofactor evidence="1">
        <name>[4Fe-4S] cluster</name>
        <dbReference type="ChEBI" id="CHEBI:49883"/>
    </cofactor>
</comment>
<dbReference type="Gene3D" id="3.30.342.10">
    <property type="entry name" value="DNA Polymerase, chain B, domain 1"/>
    <property type="match status" value="1"/>
</dbReference>
<dbReference type="EC" id="2.7.7.7" evidence="1"/>
<dbReference type="GO" id="GO:0008270">
    <property type="term" value="F:zinc ion binding"/>
    <property type="evidence" value="ECO:0007669"/>
    <property type="project" value="UniProtKB-KW"/>
</dbReference>
<dbReference type="GO" id="GO:0006297">
    <property type="term" value="P:nucleotide-excision repair, DNA gap filling"/>
    <property type="evidence" value="ECO:0007669"/>
    <property type="project" value="TreeGrafter"/>
</dbReference>
<evidence type="ECO:0000256" key="1">
    <source>
        <dbReference type="RuleBase" id="RU365029"/>
    </source>
</evidence>
<dbReference type="GO" id="GO:0045004">
    <property type="term" value="P:DNA replication proofreading"/>
    <property type="evidence" value="ECO:0007669"/>
    <property type="project" value="TreeGrafter"/>
</dbReference>
<name>A0A4Z0A741_9AGAM</name>
<evidence type="ECO:0000256" key="2">
    <source>
        <dbReference type="SAM" id="MobiDB-lite"/>
    </source>
</evidence>
<feature type="compositionally biased region" description="Gly residues" evidence="2">
    <location>
        <begin position="10"/>
        <end position="28"/>
    </location>
</feature>
<dbReference type="GO" id="GO:0006272">
    <property type="term" value="P:leading strand elongation"/>
    <property type="evidence" value="ECO:0007669"/>
    <property type="project" value="TreeGrafter"/>
</dbReference>
<keyword evidence="1" id="KW-0479">Metal-binding</keyword>
<gene>
    <name evidence="3" type="ORF">EWM64_g1117</name>
</gene>
<dbReference type="GO" id="GO:0000278">
    <property type="term" value="P:mitotic cell cycle"/>
    <property type="evidence" value="ECO:0007669"/>
    <property type="project" value="TreeGrafter"/>
</dbReference>
<keyword evidence="1" id="KW-0863">Zinc-finger</keyword>
<dbReference type="PANTHER" id="PTHR10670">
    <property type="entry name" value="DNA POLYMERASE EPSILON CATALYTIC SUBUNIT A"/>
    <property type="match status" value="1"/>
</dbReference>
<keyword evidence="1" id="KW-0235">DNA replication</keyword>
<keyword evidence="1" id="KW-0411">Iron-sulfur</keyword>
<dbReference type="GO" id="GO:0051539">
    <property type="term" value="F:4 iron, 4 sulfur cluster binding"/>
    <property type="evidence" value="ECO:0007669"/>
    <property type="project" value="UniProtKB-KW"/>
</dbReference>
<keyword evidence="1" id="KW-0238">DNA-binding</keyword>
<keyword evidence="4" id="KW-1185">Reference proteome</keyword>
<dbReference type="Proteomes" id="UP000298061">
    <property type="component" value="Unassembled WGS sequence"/>
</dbReference>
<dbReference type="SUPFAM" id="SSF53098">
    <property type="entry name" value="Ribonuclease H-like"/>
    <property type="match status" value="1"/>
</dbReference>
<keyword evidence="1" id="KW-0004">4Fe-4S</keyword>
<keyword evidence="1" id="KW-0239">DNA-directed DNA polymerase</keyword>
<evidence type="ECO:0000313" key="4">
    <source>
        <dbReference type="Proteomes" id="UP000298061"/>
    </source>
</evidence>
<dbReference type="GO" id="GO:0008310">
    <property type="term" value="F:single-stranded DNA 3'-5' DNA exonuclease activity"/>
    <property type="evidence" value="ECO:0007669"/>
    <property type="project" value="TreeGrafter"/>
</dbReference>
<dbReference type="EMBL" id="SFCI01000069">
    <property type="protein sequence ID" value="TFY82896.1"/>
    <property type="molecule type" value="Genomic_DNA"/>
</dbReference>
<comment type="function">
    <text evidence="1">DNA polymerase II participates in chromosomal DNA replication.</text>
</comment>
<dbReference type="GO" id="GO:0003887">
    <property type="term" value="F:DNA-directed DNA polymerase activity"/>
    <property type="evidence" value="ECO:0007669"/>
    <property type="project" value="UniProtKB-KW"/>
</dbReference>
<reference evidence="3 4" key="1">
    <citation type="submission" date="2019-02" db="EMBL/GenBank/DDBJ databases">
        <title>Genome sequencing of the rare red list fungi Hericium alpestre (H. flagellum).</title>
        <authorList>
            <person name="Buettner E."/>
            <person name="Kellner H."/>
        </authorList>
    </citation>
    <scope>NUCLEOTIDE SEQUENCE [LARGE SCALE GENOMIC DNA]</scope>
    <source>
        <strain evidence="3 4">DSM 108284</strain>
    </source>
</reference>
<comment type="caution">
    <text evidence="3">The sequence shown here is derived from an EMBL/GenBank/DDBJ whole genome shotgun (WGS) entry which is preliminary data.</text>
</comment>
<dbReference type="InterPro" id="IPR012337">
    <property type="entry name" value="RNaseH-like_sf"/>
</dbReference>
<comment type="similarity">
    <text evidence="1">Belongs to the DNA polymerase type-B family.</text>
</comment>
<protein>
    <recommendedName>
        <fullName evidence="1">DNA polymerase epsilon catalytic subunit</fullName>
        <ecNumber evidence="1">2.7.7.7</ecNumber>
    </recommendedName>
</protein>
<evidence type="ECO:0000313" key="3">
    <source>
        <dbReference type="EMBL" id="TFY82896.1"/>
    </source>
</evidence>
<dbReference type="AlphaFoldDB" id="A0A4Z0A741"/>
<dbReference type="GO" id="GO:0008622">
    <property type="term" value="C:epsilon DNA polymerase complex"/>
    <property type="evidence" value="ECO:0007669"/>
    <property type="project" value="InterPro"/>
</dbReference>
<dbReference type="PANTHER" id="PTHR10670:SF0">
    <property type="entry name" value="DNA POLYMERASE EPSILON CATALYTIC SUBUNIT A"/>
    <property type="match status" value="1"/>
</dbReference>
<keyword evidence="1" id="KW-0808">Transferase</keyword>
<accession>A0A4Z0A741</accession>
<keyword evidence="1" id="KW-0539">Nucleus</keyword>